<organism evidence="2 3">
    <name type="scientific">Ectocarpus siliculosus</name>
    <name type="common">Brown alga</name>
    <name type="synonym">Conferva siliculosa</name>
    <dbReference type="NCBI Taxonomy" id="2880"/>
    <lineage>
        <taxon>Eukaryota</taxon>
        <taxon>Sar</taxon>
        <taxon>Stramenopiles</taxon>
        <taxon>Ochrophyta</taxon>
        <taxon>PX clade</taxon>
        <taxon>Phaeophyceae</taxon>
        <taxon>Ectocarpales</taxon>
        <taxon>Ectocarpaceae</taxon>
        <taxon>Ectocarpus</taxon>
    </lineage>
</organism>
<dbReference type="AlphaFoldDB" id="D7G4F6"/>
<keyword evidence="1" id="KW-1133">Transmembrane helix</keyword>
<accession>D7G4F6</accession>
<dbReference type="InParanoid" id="D7G4F6"/>
<evidence type="ECO:0000313" key="2">
    <source>
        <dbReference type="EMBL" id="CBJ33702.1"/>
    </source>
</evidence>
<protein>
    <submittedName>
        <fullName evidence="2">Uncharacterized protein</fullName>
    </submittedName>
</protein>
<feature type="transmembrane region" description="Helical" evidence="1">
    <location>
        <begin position="49"/>
        <end position="68"/>
    </location>
</feature>
<reference evidence="2 3" key="1">
    <citation type="journal article" date="2010" name="Nature">
        <title>The Ectocarpus genome and the independent evolution of multicellularity in brown algae.</title>
        <authorList>
            <person name="Cock J.M."/>
            <person name="Sterck L."/>
            <person name="Rouze P."/>
            <person name="Scornet D."/>
            <person name="Allen A.E."/>
            <person name="Amoutzias G."/>
            <person name="Anthouard V."/>
            <person name="Artiguenave F."/>
            <person name="Aury J.M."/>
            <person name="Badger J.H."/>
            <person name="Beszteri B."/>
            <person name="Billiau K."/>
            <person name="Bonnet E."/>
            <person name="Bothwell J.H."/>
            <person name="Bowler C."/>
            <person name="Boyen C."/>
            <person name="Brownlee C."/>
            <person name="Carrano C.J."/>
            <person name="Charrier B."/>
            <person name="Cho G.Y."/>
            <person name="Coelho S.M."/>
            <person name="Collen J."/>
            <person name="Corre E."/>
            <person name="Da Silva C."/>
            <person name="Delage L."/>
            <person name="Delaroque N."/>
            <person name="Dittami S.M."/>
            <person name="Doulbeau S."/>
            <person name="Elias M."/>
            <person name="Farnham G."/>
            <person name="Gachon C.M."/>
            <person name="Gschloessl B."/>
            <person name="Heesch S."/>
            <person name="Jabbari K."/>
            <person name="Jubin C."/>
            <person name="Kawai H."/>
            <person name="Kimura K."/>
            <person name="Kloareg B."/>
            <person name="Kupper F.C."/>
            <person name="Lang D."/>
            <person name="Le Bail A."/>
            <person name="Leblanc C."/>
            <person name="Lerouge P."/>
            <person name="Lohr M."/>
            <person name="Lopez P.J."/>
            <person name="Martens C."/>
            <person name="Maumus F."/>
            <person name="Michel G."/>
            <person name="Miranda-Saavedra D."/>
            <person name="Morales J."/>
            <person name="Moreau H."/>
            <person name="Motomura T."/>
            <person name="Nagasato C."/>
            <person name="Napoli C.A."/>
            <person name="Nelson D.R."/>
            <person name="Nyvall-Collen P."/>
            <person name="Peters A.F."/>
            <person name="Pommier C."/>
            <person name="Potin P."/>
            <person name="Poulain J."/>
            <person name="Quesneville H."/>
            <person name="Read B."/>
            <person name="Rensing S.A."/>
            <person name="Ritter A."/>
            <person name="Rousvoal S."/>
            <person name="Samanta M."/>
            <person name="Samson G."/>
            <person name="Schroeder D.C."/>
            <person name="Segurens B."/>
            <person name="Strittmatter M."/>
            <person name="Tonon T."/>
            <person name="Tregear J.W."/>
            <person name="Valentin K."/>
            <person name="von Dassow P."/>
            <person name="Yamagishi T."/>
            <person name="Van de Peer Y."/>
            <person name="Wincker P."/>
        </authorList>
    </citation>
    <scope>NUCLEOTIDE SEQUENCE [LARGE SCALE GENOMIC DNA]</scope>
    <source>
        <strain evidence="3">Ec32 / CCAP1310/4</strain>
    </source>
</reference>
<name>D7G4F6_ECTSI</name>
<evidence type="ECO:0000256" key="1">
    <source>
        <dbReference type="SAM" id="Phobius"/>
    </source>
</evidence>
<evidence type="ECO:0000313" key="3">
    <source>
        <dbReference type="Proteomes" id="UP000002630"/>
    </source>
</evidence>
<keyword evidence="1" id="KW-0812">Transmembrane</keyword>
<sequence length="99" mass="11332">MWTMASLVRQRHDKGALVSAIQVDLVEGKRLIELPSGVRCMWNDLPHGLQFAILFLMLGILYGVNRLFDKADEAMYSRLTCATAELLRERRHHDAPQIL</sequence>
<gene>
    <name evidence="2" type="ORF">Esi_0563_0006</name>
</gene>
<keyword evidence="3" id="KW-1185">Reference proteome</keyword>
<proteinExistence type="predicted"/>
<dbReference type="Proteomes" id="UP000002630">
    <property type="component" value="Unassembled WGS sequence"/>
</dbReference>
<keyword evidence="1" id="KW-0472">Membrane</keyword>
<dbReference type="EMBL" id="FN649760">
    <property type="protein sequence ID" value="CBJ33702.1"/>
    <property type="molecule type" value="Genomic_DNA"/>
</dbReference>